<reference evidence="1" key="1">
    <citation type="submission" date="2022-07" db="EMBL/GenBank/DDBJ databases">
        <title>Genome Sequence of Phlebia brevispora.</title>
        <authorList>
            <person name="Buettner E."/>
        </authorList>
    </citation>
    <scope>NUCLEOTIDE SEQUENCE</scope>
    <source>
        <strain evidence="1">MPL23</strain>
    </source>
</reference>
<sequence length="368" mass="39853">MDHSIPVQLRGGGGTHPHAARTHLMSAIAVLGAGPLPPQEIPNGVMQLIVRKAHAITSKWDRREDRGSAFLHRLASSSSSNEHMTLWIVRIEGDAVVSAPGQVRIKASEGFSLGCTRCHRIRLYRKPVVDDPNLPILGLREEASMVSNLSVTPWTQHGVNGSFVAVYAACRRAVNDSIRSARTPVCHSMQSGGDKRCGEAFITIGMVIAETILTIRTWALWEQNYWIKTGLLAILAIFSVTFSVFTTISLLGISYDSVSHSHSFAGCRILHANSWAVRSFMEILIYELIFTAVKGLSHYRLVGMRGVARVAYRDGKPLLSVRNNCSLSAANLIASTAAGVGIPGSLAVGHDIDSPPSFQPHYVAALAT</sequence>
<organism evidence="1 2">
    <name type="scientific">Phlebia brevispora</name>
    <dbReference type="NCBI Taxonomy" id="194682"/>
    <lineage>
        <taxon>Eukaryota</taxon>
        <taxon>Fungi</taxon>
        <taxon>Dikarya</taxon>
        <taxon>Basidiomycota</taxon>
        <taxon>Agaricomycotina</taxon>
        <taxon>Agaricomycetes</taxon>
        <taxon>Polyporales</taxon>
        <taxon>Meruliaceae</taxon>
        <taxon>Phlebia</taxon>
    </lineage>
</organism>
<dbReference type="Proteomes" id="UP001148662">
    <property type="component" value="Unassembled WGS sequence"/>
</dbReference>
<evidence type="ECO:0000313" key="2">
    <source>
        <dbReference type="Proteomes" id="UP001148662"/>
    </source>
</evidence>
<proteinExistence type="predicted"/>
<gene>
    <name evidence="1" type="ORF">NM688_g7265</name>
</gene>
<keyword evidence="2" id="KW-1185">Reference proteome</keyword>
<accession>A0ACC1S7B7</accession>
<protein>
    <submittedName>
        <fullName evidence="1">Uncharacterized protein</fullName>
    </submittedName>
</protein>
<comment type="caution">
    <text evidence="1">The sequence shown here is derived from an EMBL/GenBank/DDBJ whole genome shotgun (WGS) entry which is preliminary data.</text>
</comment>
<name>A0ACC1S7B7_9APHY</name>
<dbReference type="EMBL" id="JANHOG010001660">
    <property type="protein sequence ID" value="KAJ3533565.1"/>
    <property type="molecule type" value="Genomic_DNA"/>
</dbReference>
<evidence type="ECO:0000313" key="1">
    <source>
        <dbReference type="EMBL" id="KAJ3533565.1"/>
    </source>
</evidence>